<gene>
    <name evidence="2" type="ORF">CLV43_102464</name>
</gene>
<dbReference type="RefSeq" id="WP_106186476.1">
    <property type="nucleotide sequence ID" value="NZ_PVTF01000002.1"/>
</dbReference>
<dbReference type="InterPro" id="IPR001509">
    <property type="entry name" value="Epimerase_deHydtase"/>
</dbReference>
<dbReference type="AlphaFoldDB" id="A0A2T0TGZ9"/>
<feature type="domain" description="NAD-dependent epimerase/dehydratase" evidence="1">
    <location>
        <begin position="3"/>
        <end position="73"/>
    </location>
</feature>
<dbReference type="PANTHER" id="PTHR48079">
    <property type="entry name" value="PROTEIN YEEZ"/>
    <property type="match status" value="1"/>
</dbReference>
<dbReference type="InterPro" id="IPR036291">
    <property type="entry name" value="NAD(P)-bd_dom_sf"/>
</dbReference>
<evidence type="ECO:0000313" key="3">
    <source>
        <dbReference type="Proteomes" id="UP000239494"/>
    </source>
</evidence>
<proteinExistence type="predicted"/>
<protein>
    <submittedName>
        <fullName evidence="2">Nucleoside-diphosphate-sugar epimerase</fullName>
    </submittedName>
</protein>
<sequence>MRVFVTGATGFIGSAVVAELVANGHEVLGLARSDAAAESLTAAGATPHRGSTEDLDSLRSGAAQADGAVHTAFFHAFSHAGLGTRFRVLLGGSPRDIGGRFLAAALAADLGAINATATSLRGPDRPFVAAFGTMALAAGRLGTEDDEVDPASVGGPRGAAERTMRDLAARGVRTSVVRLPPVVHGDGDRAGFLPQMIGAARKHGGVGYAGDGTNRWPAVHRLDAARLFVQALEKGDAGSRHHAIAEEGVPVVDIATAIGRRLHLPAVALPPSEVKARYGFLAPFIGADNPTSGAATRARLGWEPTHRSLLDDLRDGTYFTD</sequence>
<evidence type="ECO:0000259" key="1">
    <source>
        <dbReference type="Pfam" id="PF01370"/>
    </source>
</evidence>
<dbReference type="Pfam" id="PF01370">
    <property type="entry name" value="Epimerase"/>
    <property type="match status" value="2"/>
</dbReference>
<dbReference type="InterPro" id="IPR051783">
    <property type="entry name" value="NAD(P)-dependent_oxidoreduct"/>
</dbReference>
<dbReference type="OrthoDB" id="9787292at2"/>
<reference evidence="2 3" key="1">
    <citation type="submission" date="2018-03" db="EMBL/GenBank/DDBJ databases">
        <title>Genomic Encyclopedia of Archaeal and Bacterial Type Strains, Phase II (KMG-II): from individual species to whole genera.</title>
        <authorList>
            <person name="Goeker M."/>
        </authorList>
    </citation>
    <scope>NUCLEOTIDE SEQUENCE [LARGE SCALE GENOMIC DNA]</scope>
    <source>
        <strain evidence="2 3">DSM 44720</strain>
    </source>
</reference>
<dbReference type="SUPFAM" id="SSF51735">
    <property type="entry name" value="NAD(P)-binding Rossmann-fold domains"/>
    <property type="match status" value="1"/>
</dbReference>
<accession>A0A2T0TGZ9</accession>
<dbReference type="GO" id="GO:0004029">
    <property type="term" value="F:aldehyde dehydrogenase (NAD+) activity"/>
    <property type="evidence" value="ECO:0007669"/>
    <property type="project" value="TreeGrafter"/>
</dbReference>
<dbReference type="PANTHER" id="PTHR48079:SF9">
    <property type="entry name" value="PUTATIVE-RELATED"/>
    <property type="match status" value="1"/>
</dbReference>
<comment type="caution">
    <text evidence="2">The sequence shown here is derived from an EMBL/GenBank/DDBJ whole genome shotgun (WGS) entry which is preliminary data.</text>
</comment>
<dbReference type="GO" id="GO:0005737">
    <property type="term" value="C:cytoplasm"/>
    <property type="evidence" value="ECO:0007669"/>
    <property type="project" value="TreeGrafter"/>
</dbReference>
<feature type="domain" description="NAD-dependent epimerase/dehydratase" evidence="1">
    <location>
        <begin position="161"/>
        <end position="240"/>
    </location>
</feature>
<evidence type="ECO:0000313" key="2">
    <source>
        <dbReference type="EMBL" id="PRY44899.1"/>
    </source>
</evidence>
<dbReference type="CDD" id="cd05262">
    <property type="entry name" value="SDR_a7"/>
    <property type="match status" value="1"/>
</dbReference>
<name>A0A2T0TGZ9_9PSEU</name>
<dbReference type="Proteomes" id="UP000239494">
    <property type="component" value="Unassembled WGS sequence"/>
</dbReference>
<organism evidence="2 3">
    <name type="scientific">Umezawaea tangerina</name>
    <dbReference type="NCBI Taxonomy" id="84725"/>
    <lineage>
        <taxon>Bacteria</taxon>
        <taxon>Bacillati</taxon>
        <taxon>Actinomycetota</taxon>
        <taxon>Actinomycetes</taxon>
        <taxon>Pseudonocardiales</taxon>
        <taxon>Pseudonocardiaceae</taxon>
        <taxon>Umezawaea</taxon>
    </lineage>
</organism>
<dbReference type="Gene3D" id="3.40.50.720">
    <property type="entry name" value="NAD(P)-binding Rossmann-like Domain"/>
    <property type="match status" value="1"/>
</dbReference>
<keyword evidence="3" id="KW-1185">Reference proteome</keyword>
<dbReference type="EMBL" id="PVTF01000002">
    <property type="protein sequence ID" value="PRY44899.1"/>
    <property type="molecule type" value="Genomic_DNA"/>
</dbReference>